<dbReference type="Proteomes" id="UP000198397">
    <property type="component" value="Unassembled WGS sequence"/>
</dbReference>
<dbReference type="PANTHER" id="PTHR43761:SF1">
    <property type="entry name" value="D-ISOMER SPECIFIC 2-HYDROXYACID DEHYDROGENASE CATALYTIC DOMAIN-CONTAINING PROTEIN-RELATED"/>
    <property type="match status" value="1"/>
</dbReference>
<evidence type="ECO:0000259" key="5">
    <source>
        <dbReference type="Pfam" id="PF00389"/>
    </source>
</evidence>
<organism evidence="7 8">
    <name type="scientific">Halorubrum vacuolatum</name>
    <name type="common">Natronobacterium vacuolatum</name>
    <dbReference type="NCBI Taxonomy" id="63740"/>
    <lineage>
        <taxon>Archaea</taxon>
        <taxon>Methanobacteriati</taxon>
        <taxon>Methanobacteriota</taxon>
        <taxon>Stenosarchaea group</taxon>
        <taxon>Halobacteria</taxon>
        <taxon>Halobacteriales</taxon>
        <taxon>Haloferacaceae</taxon>
        <taxon>Halorubrum</taxon>
    </lineage>
</organism>
<evidence type="ECO:0000313" key="8">
    <source>
        <dbReference type="Proteomes" id="UP000198397"/>
    </source>
</evidence>
<dbReference type="GO" id="GO:0016616">
    <property type="term" value="F:oxidoreductase activity, acting on the CH-OH group of donors, NAD or NADP as acceptor"/>
    <property type="evidence" value="ECO:0007669"/>
    <property type="project" value="InterPro"/>
</dbReference>
<gene>
    <name evidence="7" type="ORF">SAMN06264855_103180</name>
</gene>
<evidence type="ECO:0000313" key="7">
    <source>
        <dbReference type="EMBL" id="SNR35822.1"/>
    </source>
</evidence>
<feature type="domain" description="D-isomer specific 2-hydroxyacid dehydrogenase catalytic" evidence="5">
    <location>
        <begin position="70"/>
        <end position="360"/>
    </location>
</feature>
<evidence type="ECO:0000259" key="6">
    <source>
        <dbReference type="Pfam" id="PF02826"/>
    </source>
</evidence>
<accession>A0A238VN75</accession>
<reference evidence="7 8" key="1">
    <citation type="submission" date="2017-06" db="EMBL/GenBank/DDBJ databases">
        <authorList>
            <person name="Kim H.J."/>
            <person name="Triplett B.A."/>
        </authorList>
    </citation>
    <scope>NUCLEOTIDE SEQUENCE [LARGE SCALE GENOMIC DNA]</scope>
    <source>
        <strain evidence="7 8">DSM 8800</strain>
    </source>
</reference>
<sequence>MQKEASKGVDRRFDGTRAIDHKIFRLRNRVSKVLKYALPIAGDMTRVVLSEFPMIDPEIYRRRLAERVDGPVEVVVADMDSTDEVIEAATGAAALVTDINTAVDANAIEALDLQVIARSAVGVDNIDVAAAAANGVTVTRVPDYCTNEVATHSVALLLDCLRSVKPYDADVADGGWSWEVGRPVRRLKGATVGLLSFGPIARLAADRLAGFGAELVAHDPYVEPEVMTDRDVEPVGVDELFDRADHVAVYAPLTESTRGMVDADALSKLSSDSVLVNVGRGPVVDADALLSALETDTIKAAGLDVLAEEPPEDDPLVGRPDTVITPHAAWYSEDAYEEVNTRAADDVAAVLNGEVPAGRVDPDAGWL</sequence>
<protein>
    <submittedName>
        <fullName evidence="7">D-3-phosphoglycerate dehydrogenase</fullName>
    </submittedName>
</protein>
<dbReference type="InterPro" id="IPR006139">
    <property type="entry name" value="D-isomer_2_OHA_DH_cat_dom"/>
</dbReference>
<proteinExistence type="inferred from homology"/>
<dbReference type="CDD" id="cd05299">
    <property type="entry name" value="CtBP_dh"/>
    <property type="match status" value="1"/>
</dbReference>
<evidence type="ECO:0000256" key="4">
    <source>
        <dbReference type="RuleBase" id="RU003719"/>
    </source>
</evidence>
<dbReference type="SUPFAM" id="SSF52283">
    <property type="entry name" value="Formate/glycerate dehydrogenase catalytic domain-like"/>
    <property type="match status" value="1"/>
</dbReference>
<keyword evidence="3" id="KW-0520">NAD</keyword>
<dbReference type="SUPFAM" id="SSF51735">
    <property type="entry name" value="NAD(P)-binding Rossmann-fold domains"/>
    <property type="match status" value="1"/>
</dbReference>
<dbReference type="AlphaFoldDB" id="A0A238VN75"/>
<dbReference type="EMBL" id="FZNQ01000003">
    <property type="protein sequence ID" value="SNR35822.1"/>
    <property type="molecule type" value="Genomic_DNA"/>
</dbReference>
<dbReference type="Pfam" id="PF00389">
    <property type="entry name" value="2-Hacid_dh"/>
    <property type="match status" value="1"/>
</dbReference>
<dbReference type="InterPro" id="IPR006140">
    <property type="entry name" value="D-isomer_DH_NAD-bd"/>
</dbReference>
<dbReference type="GO" id="GO:0003714">
    <property type="term" value="F:transcription corepressor activity"/>
    <property type="evidence" value="ECO:0007669"/>
    <property type="project" value="InterPro"/>
</dbReference>
<comment type="similarity">
    <text evidence="1 4">Belongs to the D-isomer specific 2-hydroxyacid dehydrogenase family.</text>
</comment>
<dbReference type="Pfam" id="PF02826">
    <property type="entry name" value="2-Hacid_dh_C"/>
    <property type="match status" value="1"/>
</dbReference>
<evidence type="ECO:0000256" key="3">
    <source>
        <dbReference type="ARBA" id="ARBA00023027"/>
    </source>
</evidence>
<dbReference type="InterPro" id="IPR050418">
    <property type="entry name" value="D-iso_2-hydroxyacid_DH_PdxB"/>
</dbReference>
<name>A0A238VN75_HALVU</name>
<dbReference type="InterPro" id="IPR036291">
    <property type="entry name" value="NAD(P)-bd_dom_sf"/>
</dbReference>
<evidence type="ECO:0000256" key="1">
    <source>
        <dbReference type="ARBA" id="ARBA00005854"/>
    </source>
</evidence>
<dbReference type="InterPro" id="IPR043322">
    <property type="entry name" value="CtBP"/>
</dbReference>
<dbReference type="GO" id="GO:0051287">
    <property type="term" value="F:NAD binding"/>
    <property type="evidence" value="ECO:0007669"/>
    <property type="project" value="InterPro"/>
</dbReference>
<keyword evidence="2 4" id="KW-0560">Oxidoreductase</keyword>
<dbReference type="PANTHER" id="PTHR43761">
    <property type="entry name" value="D-ISOMER SPECIFIC 2-HYDROXYACID DEHYDROGENASE FAMILY PROTEIN (AFU_ORTHOLOGUE AFUA_1G13630)"/>
    <property type="match status" value="1"/>
</dbReference>
<keyword evidence="8" id="KW-1185">Reference proteome</keyword>
<feature type="domain" description="D-isomer specific 2-hydroxyacid dehydrogenase NAD-binding" evidence="6">
    <location>
        <begin position="154"/>
        <end position="329"/>
    </location>
</feature>
<dbReference type="Gene3D" id="3.40.50.720">
    <property type="entry name" value="NAD(P)-binding Rossmann-like Domain"/>
    <property type="match status" value="2"/>
</dbReference>
<evidence type="ECO:0000256" key="2">
    <source>
        <dbReference type="ARBA" id="ARBA00023002"/>
    </source>
</evidence>